<dbReference type="InterPro" id="IPR057475">
    <property type="entry name" value="CUT_C"/>
</dbReference>
<evidence type="ECO:0000256" key="4">
    <source>
        <dbReference type="ARBA" id="ARBA00022692"/>
    </source>
</evidence>
<reference evidence="10 11" key="1">
    <citation type="journal article" date="2015" name="Genome Biol.">
        <title>Comparative genomics of Steinernema reveals deeply conserved gene regulatory networks.</title>
        <authorList>
            <person name="Dillman A.R."/>
            <person name="Macchietto M."/>
            <person name="Porter C.F."/>
            <person name="Rogers A."/>
            <person name="Williams B."/>
            <person name="Antoshechkin I."/>
            <person name="Lee M.M."/>
            <person name="Goodwin Z."/>
            <person name="Lu X."/>
            <person name="Lewis E.E."/>
            <person name="Goodrich-Blair H."/>
            <person name="Stock S.P."/>
            <person name="Adams B.J."/>
            <person name="Sternberg P.W."/>
            <person name="Mortazavi A."/>
        </authorList>
    </citation>
    <scope>NUCLEOTIDE SEQUENCE [LARGE SCALE GENOMIC DNA]</scope>
    <source>
        <strain evidence="10 11">ALL</strain>
    </source>
</reference>
<dbReference type="PROSITE" id="PS51034">
    <property type="entry name" value="ZP_2"/>
    <property type="match status" value="1"/>
</dbReference>
<evidence type="ECO:0000256" key="5">
    <source>
        <dbReference type="ARBA" id="ARBA00022729"/>
    </source>
</evidence>
<dbReference type="InterPro" id="IPR001507">
    <property type="entry name" value="ZP_dom"/>
</dbReference>
<evidence type="ECO:0000256" key="1">
    <source>
        <dbReference type="ARBA" id="ARBA00004251"/>
    </source>
</evidence>
<keyword evidence="7" id="KW-0472">Membrane</keyword>
<evidence type="ECO:0000256" key="6">
    <source>
        <dbReference type="ARBA" id="ARBA00022989"/>
    </source>
</evidence>
<dbReference type="PANTHER" id="PTHR22907">
    <property type="entry name" value="GH04558P"/>
    <property type="match status" value="1"/>
</dbReference>
<accession>A0A4V6A675</accession>
<gene>
    <name evidence="10" type="ORF">L596_007845</name>
</gene>
<dbReference type="EMBL" id="AZBU02000002">
    <property type="protein sequence ID" value="TKR93375.1"/>
    <property type="molecule type" value="Genomic_DNA"/>
</dbReference>
<keyword evidence="4" id="KW-0812">Transmembrane</keyword>
<dbReference type="PANTHER" id="PTHR22907:SF54">
    <property type="entry name" value="GH04558P"/>
    <property type="match status" value="1"/>
</dbReference>
<evidence type="ECO:0000256" key="2">
    <source>
        <dbReference type="ARBA" id="ARBA00022460"/>
    </source>
</evidence>
<keyword evidence="5 8" id="KW-0732">Signal</keyword>
<dbReference type="InterPro" id="IPR056953">
    <property type="entry name" value="CUT_N"/>
</dbReference>
<organism evidence="10 11">
    <name type="scientific">Steinernema carpocapsae</name>
    <name type="common">Entomopathogenic nematode</name>
    <dbReference type="NCBI Taxonomy" id="34508"/>
    <lineage>
        <taxon>Eukaryota</taxon>
        <taxon>Metazoa</taxon>
        <taxon>Ecdysozoa</taxon>
        <taxon>Nematoda</taxon>
        <taxon>Chromadorea</taxon>
        <taxon>Rhabditida</taxon>
        <taxon>Tylenchina</taxon>
        <taxon>Panagrolaimomorpha</taxon>
        <taxon>Strongyloidoidea</taxon>
        <taxon>Steinernematidae</taxon>
        <taxon>Steinernema</taxon>
    </lineage>
</organism>
<keyword evidence="2" id="KW-0193">Cuticle</keyword>
<evidence type="ECO:0000256" key="7">
    <source>
        <dbReference type="ARBA" id="ARBA00023136"/>
    </source>
</evidence>
<evidence type="ECO:0000256" key="8">
    <source>
        <dbReference type="SAM" id="SignalP"/>
    </source>
</evidence>
<name>A0A4V6A675_STECR</name>
<feature type="chain" id="PRO_5020202066" description="ZP domain-containing protein" evidence="8">
    <location>
        <begin position="22"/>
        <end position="353"/>
    </location>
</feature>
<sequence length="353" mass="39369">MAFVVRWGFFVIATIFRLAETTSILSAELVCTDREMQIHILLDEPLQAPARIFVKDRSMDPMCSHAYSVVADHNALMFRIPLGTCRMQRIQQYSNKFSFATSVVVSFHEMFVTEFDKSYRIACDYANVTPPPAPKAVTVGVGVTGLEENSVDDMRPESSIQCVYRLFRGSTEVGSAEVGARQVRVGDRLEHRWECENVAQIQFIFIHDCAVNPEFDLDHDPVVLDSRGCPTDPIGMGPIEYSYDGGMARSYHTAYKFADYPNLLFKCSISVCRKDVAVPGCPSTLPVDCSKSRSARSSKTLDRDNSTDIVLSESLRFGDLAETEMDASRSSIQYHCLSLIFSTSASAPLFFSC</sequence>
<protein>
    <recommendedName>
        <fullName evidence="9">ZP domain-containing protein</fullName>
    </recommendedName>
</protein>
<dbReference type="GO" id="GO:0042302">
    <property type="term" value="F:structural constituent of cuticle"/>
    <property type="evidence" value="ECO:0007669"/>
    <property type="project" value="UniProtKB-KW"/>
</dbReference>
<dbReference type="Pfam" id="PF25301">
    <property type="entry name" value="CUT_C"/>
    <property type="match status" value="1"/>
</dbReference>
<reference evidence="10 11" key="2">
    <citation type="journal article" date="2019" name="G3 (Bethesda)">
        <title>Hybrid Assembly of the Genome of the Entomopathogenic Nematode Steinernema carpocapsae Identifies the X-Chromosome.</title>
        <authorList>
            <person name="Serra L."/>
            <person name="Macchietto M."/>
            <person name="Macias-Munoz A."/>
            <person name="McGill C.J."/>
            <person name="Rodriguez I.M."/>
            <person name="Rodriguez B."/>
            <person name="Murad R."/>
            <person name="Mortazavi A."/>
        </authorList>
    </citation>
    <scope>NUCLEOTIDE SEQUENCE [LARGE SCALE GENOMIC DNA]</scope>
    <source>
        <strain evidence="10 11">ALL</strain>
    </source>
</reference>
<dbReference type="SMART" id="SM00241">
    <property type="entry name" value="ZP"/>
    <property type="match status" value="1"/>
</dbReference>
<feature type="signal peptide" evidence="8">
    <location>
        <begin position="1"/>
        <end position="21"/>
    </location>
</feature>
<evidence type="ECO:0000259" key="9">
    <source>
        <dbReference type="PROSITE" id="PS51034"/>
    </source>
</evidence>
<dbReference type="InterPro" id="IPR051962">
    <property type="entry name" value="Cuticlin"/>
</dbReference>
<proteinExistence type="predicted"/>
<comment type="caution">
    <text evidence="10">The sequence shown here is derived from an EMBL/GenBank/DDBJ whole genome shotgun (WGS) entry which is preliminary data.</text>
</comment>
<dbReference type="OrthoDB" id="5890058at2759"/>
<keyword evidence="3" id="KW-1003">Cell membrane</keyword>
<comment type="subcellular location">
    <subcellularLocation>
        <location evidence="1">Cell membrane</location>
        <topology evidence="1">Single-pass type I membrane protein</topology>
    </subcellularLocation>
</comment>
<dbReference type="STRING" id="34508.A0A4V6A675"/>
<evidence type="ECO:0000313" key="11">
    <source>
        <dbReference type="Proteomes" id="UP000298663"/>
    </source>
</evidence>
<evidence type="ECO:0000256" key="3">
    <source>
        <dbReference type="ARBA" id="ARBA00022475"/>
    </source>
</evidence>
<dbReference type="Proteomes" id="UP000298663">
    <property type="component" value="Unassembled WGS sequence"/>
</dbReference>
<dbReference type="AlphaFoldDB" id="A0A4V6A675"/>
<feature type="domain" description="ZP" evidence="9">
    <location>
        <begin position="30"/>
        <end position="288"/>
    </location>
</feature>
<dbReference type="GO" id="GO:0005886">
    <property type="term" value="C:plasma membrane"/>
    <property type="evidence" value="ECO:0007669"/>
    <property type="project" value="UniProtKB-SubCell"/>
</dbReference>
<evidence type="ECO:0000313" key="10">
    <source>
        <dbReference type="EMBL" id="TKR93375.1"/>
    </source>
</evidence>
<dbReference type="Pfam" id="PF25057">
    <property type="entry name" value="CUT_N"/>
    <property type="match status" value="1"/>
</dbReference>
<keyword evidence="6" id="KW-1133">Transmembrane helix</keyword>
<keyword evidence="11" id="KW-1185">Reference proteome</keyword>